<dbReference type="InterPro" id="IPR036102">
    <property type="entry name" value="OsmC/Ohrsf"/>
</dbReference>
<dbReference type="SUPFAM" id="SSF82784">
    <property type="entry name" value="OsmC-like"/>
    <property type="match status" value="1"/>
</dbReference>
<comment type="caution">
    <text evidence="1">The sequence shown here is derived from an EMBL/GenBank/DDBJ whole genome shotgun (WGS) entry which is preliminary data.</text>
</comment>
<name>A0ABT8MD67_9EURY</name>
<proteinExistence type="predicted"/>
<dbReference type="Proteomes" id="UP001168338">
    <property type="component" value="Unassembled WGS sequence"/>
</dbReference>
<organism evidence="1 2">
    <name type="scientific">Methanoculleus frigidifontis</name>
    <dbReference type="NCBI Taxonomy" id="2584085"/>
    <lineage>
        <taxon>Archaea</taxon>
        <taxon>Methanobacteriati</taxon>
        <taxon>Methanobacteriota</taxon>
        <taxon>Stenosarchaea group</taxon>
        <taxon>Methanomicrobia</taxon>
        <taxon>Methanomicrobiales</taxon>
        <taxon>Methanomicrobiaceae</taxon>
        <taxon>Methanoculleus</taxon>
    </lineage>
</organism>
<dbReference type="InterPro" id="IPR003718">
    <property type="entry name" value="OsmC/Ohr_fam"/>
</dbReference>
<sequence length="176" mass="18527">MMVNGIDMEKVAATVSRLEADPRKGRLTLKGITDWNGGAHSTGIFRNFVIAADESGGVGGTNRGPGPSELVLAALGACITVAIAYSAAEEGIDLRSVELDVEGDIDLAGFFRRDLSTDAGPGFSAVRVTARVDADAEPERIAAIVQRGQERSAVLDTLSHPVPVMVRLEQEVPADR</sequence>
<keyword evidence="2" id="KW-1185">Reference proteome</keyword>
<dbReference type="InterPro" id="IPR015946">
    <property type="entry name" value="KH_dom-like_a/b"/>
</dbReference>
<reference evidence="1" key="1">
    <citation type="submission" date="2019-05" db="EMBL/GenBank/DDBJ databases">
        <title>Methanoculleus sp. FWC-SCC1, a methanogenic archaeon isolated from deep marine cold seep.</title>
        <authorList>
            <person name="Chen Y.-W."/>
            <person name="Chen S.-C."/>
            <person name="Teng N.-H."/>
            <person name="Lai M.-C."/>
        </authorList>
    </citation>
    <scope>NUCLEOTIDE SEQUENCE</scope>
    <source>
        <strain evidence="1">FWC-SCC1</strain>
    </source>
</reference>
<dbReference type="EMBL" id="VCYH01000011">
    <property type="protein sequence ID" value="MDN7025888.1"/>
    <property type="molecule type" value="Genomic_DNA"/>
</dbReference>
<evidence type="ECO:0000313" key="1">
    <source>
        <dbReference type="EMBL" id="MDN7025888.1"/>
    </source>
</evidence>
<dbReference type="Gene3D" id="3.30.300.20">
    <property type="match status" value="1"/>
</dbReference>
<protein>
    <submittedName>
        <fullName evidence="1">OsmC family protein</fullName>
    </submittedName>
</protein>
<evidence type="ECO:0000313" key="2">
    <source>
        <dbReference type="Proteomes" id="UP001168338"/>
    </source>
</evidence>
<dbReference type="Pfam" id="PF02566">
    <property type="entry name" value="OsmC"/>
    <property type="match status" value="1"/>
</dbReference>
<dbReference type="InterPro" id="IPR052924">
    <property type="entry name" value="OsmC/Ohr_hydroprdx_reductase"/>
</dbReference>
<accession>A0ABT8MD67</accession>
<dbReference type="RefSeq" id="WP_301665087.1">
    <property type="nucleotide sequence ID" value="NZ_VCYH01000011.1"/>
</dbReference>
<dbReference type="PANTHER" id="PTHR35368:SF1">
    <property type="entry name" value="HYDROPEROXIDE REDUCTASE"/>
    <property type="match status" value="1"/>
</dbReference>
<dbReference type="PANTHER" id="PTHR35368">
    <property type="entry name" value="HYDROPEROXIDE REDUCTASE"/>
    <property type="match status" value="1"/>
</dbReference>
<gene>
    <name evidence="1" type="ORF">FGU65_13520</name>
</gene>